<name>A0A0F9WKS6_9ZZZZ</name>
<dbReference type="AlphaFoldDB" id="A0A0F9WKS6"/>
<comment type="caution">
    <text evidence="1">The sequence shown here is derived from an EMBL/GenBank/DDBJ whole genome shotgun (WGS) entry which is preliminary data.</text>
</comment>
<evidence type="ECO:0000313" key="1">
    <source>
        <dbReference type="EMBL" id="KKN86621.1"/>
    </source>
</evidence>
<protein>
    <submittedName>
        <fullName evidence="1">Uncharacterized protein</fullName>
    </submittedName>
</protein>
<organism evidence="1">
    <name type="scientific">marine sediment metagenome</name>
    <dbReference type="NCBI Taxonomy" id="412755"/>
    <lineage>
        <taxon>unclassified sequences</taxon>
        <taxon>metagenomes</taxon>
        <taxon>ecological metagenomes</taxon>
    </lineage>
</organism>
<accession>A0A0F9WKS6</accession>
<sequence>MPVPIKLASRYDREKNEDTLSVKDLMIWKLIQDERRYNEFEFWTLDDLAEWMKAKIVELNTKTDTYHTPPISQTLRIWLNEYKKMGFVTLFQSGDKVIVTAKSRIKRLLPSGYQPPVR</sequence>
<reference evidence="1" key="1">
    <citation type="journal article" date="2015" name="Nature">
        <title>Complex archaea that bridge the gap between prokaryotes and eukaryotes.</title>
        <authorList>
            <person name="Spang A."/>
            <person name="Saw J.H."/>
            <person name="Jorgensen S.L."/>
            <person name="Zaremba-Niedzwiedzka K."/>
            <person name="Martijn J."/>
            <person name="Lind A.E."/>
            <person name="van Eijk R."/>
            <person name="Schleper C."/>
            <person name="Guy L."/>
            <person name="Ettema T.J."/>
        </authorList>
    </citation>
    <scope>NUCLEOTIDE SEQUENCE</scope>
</reference>
<dbReference type="EMBL" id="LAZR01000146">
    <property type="protein sequence ID" value="KKN86621.1"/>
    <property type="molecule type" value="Genomic_DNA"/>
</dbReference>
<proteinExistence type="predicted"/>
<gene>
    <name evidence="1" type="ORF">LCGC14_0267970</name>
</gene>